<dbReference type="InterPro" id="IPR000994">
    <property type="entry name" value="Pept_M24"/>
</dbReference>
<dbReference type="EMBL" id="CP001631">
    <property type="protein sequence ID" value="ACU53670.1"/>
    <property type="molecule type" value="Genomic_DNA"/>
</dbReference>
<evidence type="ECO:0000259" key="4">
    <source>
        <dbReference type="Pfam" id="PF00557"/>
    </source>
</evidence>
<dbReference type="InterPro" id="IPR050659">
    <property type="entry name" value="Peptidase_M24B"/>
</dbReference>
<protein>
    <submittedName>
        <fullName evidence="6">Peptidase M24</fullName>
    </submittedName>
</protein>
<evidence type="ECO:0000313" key="7">
    <source>
        <dbReference type="Proteomes" id="UP000000771"/>
    </source>
</evidence>
<feature type="domain" description="Creatinase N-terminal" evidence="5">
    <location>
        <begin position="10"/>
        <end position="136"/>
    </location>
</feature>
<reference evidence="6 7" key="1">
    <citation type="journal article" date="2009" name="Stand. Genomic Sci.">
        <title>Complete genome sequence of Acidimicrobium ferrooxidans type strain (ICP).</title>
        <authorList>
            <person name="Clum A."/>
            <person name="Nolan M."/>
            <person name="Lang E."/>
            <person name="Glavina Del Rio T."/>
            <person name="Tice H."/>
            <person name="Copeland A."/>
            <person name="Cheng J.F."/>
            <person name="Lucas S."/>
            <person name="Chen F."/>
            <person name="Bruce D."/>
            <person name="Goodwin L."/>
            <person name="Pitluck S."/>
            <person name="Ivanova N."/>
            <person name="Mavrommatis K."/>
            <person name="Mikhailova N."/>
            <person name="Pati A."/>
            <person name="Chen A."/>
            <person name="Palaniappan K."/>
            <person name="Goker M."/>
            <person name="Spring S."/>
            <person name="Land M."/>
            <person name="Hauser L."/>
            <person name="Chang Y.J."/>
            <person name="Jeffries C.C."/>
            <person name="Chain P."/>
            <person name="Bristow J."/>
            <person name="Eisen J.A."/>
            <person name="Markowitz V."/>
            <person name="Hugenholtz P."/>
            <person name="Kyrpides N.C."/>
            <person name="Klenk H.P."/>
            <person name="Lapidus A."/>
        </authorList>
    </citation>
    <scope>NUCLEOTIDE SEQUENCE [LARGE SCALE GENOMIC DNA]</scope>
    <source>
        <strain evidence="7">DSM 10331 / JCM 15462 / NBRC 103882 / ICP</strain>
    </source>
</reference>
<sequence length="373" mass="39845">MSLVERYPERRAALVGELVRNGVDAAIVTIGPEMPWLIGYEAMPLERITALVVRADGTAVLVVPRLEEPRVRHRDGIDLVAWSDGQDPFELVAALLPPTGRIAIGERGRAGWLLELQRLRPGCRFEPAGALIGPLRRRKDPDEVAALRAAGTAADHVATALLAGEIALVGRTEREVSRDIAERLIAAGHARANFSIVASGPNGASPHHEPGARRIEIGDVVVCDFGGTFEVDGEPGYCSDTTRTFAVGTAPDGFASVYDAVLGAHDAAIAAIVPGIVAGEVDRIARETLVEAGYAEWFVHRLGHGIGLEEHEDPFLAPGATTTLEVGDAFSIEPGVYLPGNFGVRIEDIVVLTEHGVERLNRSSTQRTVLEAR</sequence>
<evidence type="ECO:0000256" key="3">
    <source>
        <dbReference type="RuleBase" id="RU000590"/>
    </source>
</evidence>
<keyword evidence="1 3" id="KW-0479">Metal-binding</keyword>
<dbReference type="SUPFAM" id="SSF55920">
    <property type="entry name" value="Creatinase/aminopeptidase"/>
    <property type="match status" value="1"/>
</dbReference>
<evidence type="ECO:0000256" key="2">
    <source>
        <dbReference type="ARBA" id="ARBA00022801"/>
    </source>
</evidence>
<dbReference type="Gene3D" id="3.40.350.10">
    <property type="entry name" value="Creatinase/prolidase N-terminal domain"/>
    <property type="match status" value="1"/>
</dbReference>
<dbReference type="KEGG" id="afo:Afer_0720"/>
<feature type="domain" description="Peptidase M24" evidence="4">
    <location>
        <begin position="146"/>
        <end position="354"/>
    </location>
</feature>
<dbReference type="PROSITE" id="PS00491">
    <property type="entry name" value="PROLINE_PEPTIDASE"/>
    <property type="match status" value="1"/>
</dbReference>
<dbReference type="Proteomes" id="UP000000771">
    <property type="component" value="Chromosome"/>
</dbReference>
<keyword evidence="2" id="KW-0378">Hydrolase</keyword>
<dbReference type="InterPro" id="IPR000587">
    <property type="entry name" value="Creatinase_N"/>
</dbReference>
<dbReference type="HOGENOM" id="CLU_017266_4_1_11"/>
<dbReference type="Pfam" id="PF01321">
    <property type="entry name" value="Creatinase_N"/>
    <property type="match status" value="1"/>
</dbReference>
<organism evidence="6 7">
    <name type="scientific">Acidimicrobium ferrooxidans (strain DSM 10331 / JCM 15462 / NBRC 103882 / ICP)</name>
    <dbReference type="NCBI Taxonomy" id="525909"/>
    <lineage>
        <taxon>Bacteria</taxon>
        <taxon>Bacillati</taxon>
        <taxon>Actinomycetota</taxon>
        <taxon>Acidimicrobiia</taxon>
        <taxon>Acidimicrobiales</taxon>
        <taxon>Acidimicrobiaceae</taxon>
        <taxon>Acidimicrobium</taxon>
    </lineage>
</organism>
<dbReference type="PANTHER" id="PTHR46112:SF3">
    <property type="entry name" value="AMINOPEPTIDASE YPDF"/>
    <property type="match status" value="1"/>
</dbReference>
<dbReference type="SUPFAM" id="SSF53092">
    <property type="entry name" value="Creatinase/prolidase N-terminal domain"/>
    <property type="match status" value="1"/>
</dbReference>
<dbReference type="AlphaFoldDB" id="C7LY62"/>
<dbReference type="InterPro" id="IPR036005">
    <property type="entry name" value="Creatinase/aminopeptidase-like"/>
</dbReference>
<dbReference type="RefSeq" id="WP_015798159.1">
    <property type="nucleotide sequence ID" value="NC_013124.1"/>
</dbReference>
<gene>
    <name evidence="6" type="ordered locus">Afer_0720</name>
</gene>
<evidence type="ECO:0000259" key="5">
    <source>
        <dbReference type="Pfam" id="PF01321"/>
    </source>
</evidence>
<dbReference type="GO" id="GO:0016787">
    <property type="term" value="F:hydrolase activity"/>
    <property type="evidence" value="ECO:0007669"/>
    <property type="project" value="UniProtKB-KW"/>
</dbReference>
<comment type="similarity">
    <text evidence="3">Belongs to the peptidase M24B family.</text>
</comment>
<dbReference type="PANTHER" id="PTHR46112">
    <property type="entry name" value="AMINOPEPTIDASE"/>
    <property type="match status" value="1"/>
</dbReference>
<name>C7LY62_ACIFD</name>
<keyword evidence="7" id="KW-1185">Reference proteome</keyword>
<dbReference type="eggNOG" id="COG0006">
    <property type="taxonomic scope" value="Bacteria"/>
</dbReference>
<evidence type="ECO:0000256" key="1">
    <source>
        <dbReference type="ARBA" id="ARBA00022723"/>
    </source>
</evidence>
<accession>C7LY62</accession>
<evidence type="ECO:0000313" key="6">
    <source>
        <dbReference type="EMBL" id="ACU53670.1"/>
    </source>
</evidence>
<dbReference type="Gene3D" id="3.90.230.10">
    <property type="entry name" value="Creatinase/methionine aminopeptidase superfamily"/>
    <property type="match status" value="1"/>
</dbReference>
<dbReference type="InterPro" id="IPR001131">
    <property type="entry name" value="Peptidase_M24B_aminopep-P_CS"/>
</dbReference>
<dbReference type="Pfam" id="PF00557">
    <property type="entry name" value="Peptidase_M24"/>
    <property type="match status" value="1"/>
</dbReference>
<proteinExistence type="inferred from homology"/>
<dbReference type="STRING" id="525909.Afer_0720"/>
<dbReference type="InterPro" id="IPR029149">
    <property type="entry name" value="Creatin/AminoP/Spt16_N"/>
</dbReference>
<dbReference type="GO" id="GO:0046872">
    <property type="term" value="F:metal ion binding"/>
    <property type="evidence" value="ECO:0007669"/>
    <property type="project" value="UniProtKB-KW"/>
</dbReference>